<dbReference type="Proteomes" id="UP000295361">
    <property type="component" value="Unassembled WGS sequence"/>
</dbReference>
<dbReference type="Gene3D" id="3.40.50.1000">
    <property type="entry name" value="HAD superfamily/HAD-like"/>
    <property type="match status" value="1"/>
</dbReference>
<dbReference type="EMBL" id="SNXS01000001">
    <property type="protein sequence ID" value="TDP74316.1"/>
    <property type="molecule type" value="Genomic_DNA"/>
</dbReference>
<dbReference type="Pfam" id="PF08282">
    <property type="entry name" value="Hydrolase_3"/>
    <property type="match status" value="1"/>
</dbReference>
<dbReference type="FunCoup" id="A0A4R6QSY1">
    <property type="interactions" value="14"/>
</dbReference>
<reference evidence="1 2" key="1">
    <citation type="submission" date="2019-03" db="EMBL/GenBank/DDBJ databases">
        <title>Genomic Encyclopedia of Type Strains, Phase IV (KMG-IV): sequencing the most valuable type-strain genomes for metagenomic binning, comparative biology and taxonomic classification.</title>
        <authorList>
            <person name="Goeker M."/>
        </authorList>
    </citation>
    <scope>NUCLEOTIDE SEQUENCE [LARGE SCALE GENOMIC DNA]</scope>
    <source>
        <strain evidence="1 2">DSM 16998</strain>
    </source>
</reference>
<dbReference type="AlphaFoldDB" id="A0A4R6QSY1"/>
<dbReference type="RefSeq" id="WP_133698957.1">
    <property type="nucleotide sequence ID" value="NZ_SNXS01000001.1"/>
</dbReference>
<proteinExistence type="predicted"/>
<keyword evidence="2" id="KW-1185">Reference proteome</keyword>
<protein>
    <recommendedName>
        <fullName evidence="3">Cof subfamily protein (Haloacid dehalogenase superfamily)/HAD superfamily hydrolase (TIGR01484 family)</fullName>
    </recommendedName>
</protein>
<organism evidence="1 2">
    <name type="scientific">Roseateles toxinivorans</name>
    <dbReference type="NCBI Taxonomy" id="270368"/>
    <lineage>
        <taxon>Bacteria</taxon>
        <taxon>Pseudomonadati</taxon>
        <taxon>Pseudomonadota</taxon>
        <taxon>Betaproteobacteria</taxon>
        <taxon>Burkholderiales</taxon>
        <taxon>Sphaerotilaceae</taxon>
        <taxon>Roseateles</taxon>
    </lineage>
</organism>
<dbReference type="GO" id="GO:0016791">
    <property type="term" value="F:phosphatase activity"/>
    <property type="evidence" value="ECO:0007669"/>
    <property type="project" value="TreeGrafter"/>
</dbReference>
<dbReference type="PANTHER" id="PTHR10000">
    <property type="entry name" value="PHOSPHOSERINE PHOSPHATASE"/>
    <property type="match status" value="1"/>
</dbReference>
<dbReference type="InterPro" id="IPR036412">
    <property type="entry name" value="HAD-like_sf"/>
</dbReference>
<dbReference type="OrthoDB" id="5498330at2"/>
<dbReference type="InterPro" id="IPR023214">
    <property type="entry name" value="HAD_sf"/>
</dbReference>
<dbReference type="InterPro" id="IPR006379">
    <property type="entry name" value="HAD-SF_hydro_IIB"/>
</dbReference>
<accession>A0A4R6QSY1</accession>
<dbReference type="GO" id="GO:0000287">
    <property type="term" value="F:magnesium ion binding"/>
    <property type="evidence" value="ECO:0007669"/>
    <property type="project" value="TreeGrafter"/>
</dbReference>
<dbReference type="GO" id="GO:0005829">
    <property type="term" value="C:cytosol"/>
    <property type="evidence" value="ECO:0007669"/>
    <property type="project" value="TreeGrafter"/>
</dbReference>
<dbReference type="InParanoid" id="A0A4R6QSY1"/>
<dbReference type="PANTHER" id="PTHR10000:SF8">
    <property type="entry name" value="HAD SUPERFAMILY HYDROLASE-LIKE, TYPE 3"/>
    <property type="match status" value="1"/>
</dbReference>
<comment type="caution">
    <text evidence="1">The sequence shown here is derived from an EMBL/GenBank/DDBJ whole genome shotgun (WGS) entry which is preliminary data.</text>
</comment>
<dbReference type="SUPFAM" id="SSF56784">
    <property type="entry name" value="HAD-like"/>
    <property type="match status" value="1"/>
</dbReference>
<dbReference type="Gene3D" id="3.30.1240.10">
    <property type="match status" value="1"/>
</dbReference>
<gene>
    <name evidence="1" type="ORF">DES47_101373</name>
</gene>
<sequence>MTLYVSDLDGTLLDRSGRLSDRTRTGLTRLLDEGLLFTVASARHVSSIRHLLGDLPLRLPVISTNGACISEMATCKHELVHAMEPALAQEVFALIVRLGLTPFFATHGPRGDHLFHIEAQNHGQQRFIEERIANRDPRLRRAERLQDELIDPAVTFVVVDREGPLQALEAEIETRFGERVECHLADDLYLPGWFWLTVHDRRATKDQAIKTLAERYGLHEREIVVFGDQINDVGMMRAAHRGIAMANAIDELKRHAHQVIGHHDEDSVLRFIDADWARGR</sequence>
<evidence type="ECO:0000313" key="1">
    <source>
        <dbReference type="EMBL" id="TDP74316.1"/>
    </source>
</evidence>
<dbReference type="PROSITE" id="PS01229">
    <property type="entry name" value="COF_2"/>
    <property type="match status" value="1"/>
</dbReference>
<dbReference type="NCBIfam" id="TIGR01484">
    <property type="entry name" value="HAD-SF-IIB"/>
    <property type="match status" value="1"/>
</dbReference>
<evidence type="ECO:0008006" key="3">
    <source>
        <dbReference type="Google" id="ProtNLM"/>
    </source>
</evidence>
<name>A0A4R6QSY1_9BURK</name>
<evidence type="ECO:0000313" key="2">
    <source>
        <dbReference type="Proteomes" id="UP000295361"/>
    </source>
</evidence>